<accession>A0ACB9F6S4</accession>
<sequence>MVKTQEQKNSPPILVVCLFWWNISQHIIVSSSGVYLDFFNGGVRRCFPTLYMVSRYLHVCFRRPSKPLAGTVFFLKKTQSVGQKEVAGRDRMQQFLRRRWIDVVAMRVWYYKPHHFIGAMRRVL</sequence>
<proteinExistence type="predicted"/>
<organism evidence="1 2">
    <name type="scientific">Cichorium intybus</name>
    <name type="common">Chicory</name>
    <dbReference type="NCBI Taxonomy" id="13427"/>
    <lineage>
        <taxon>Eukaryota</taxon>
        <taxon>Viridiplantae</taxon>
        <taxon>Streptophyta</taxon>
        <taxon>Embryophyta</taxon>
        <taxon>Tracheophyta</taxon>
        <taxon>Spermatophyta</taxon>
        <taxon>Magnoliopsida</taxon>
        <taxon>eudicotyledons</taxon>
        <taxon>Gunneridae</taxon>
        <taxon>Pentapetalae</taxon>
        <taxon>asterids</taxon>
        <taxon>campanulids</taxon>
        <taxon>Asterales</taxon>
        <taxon>Asteraceae</taxon>
        <taxon>Cichorioideae</taxon>
        <taxon>Cichorieae</taxon>
        <taxon>Cichoriinae</taxon>
        <taxon>Cichorium</taxon>
    </lineage>
</organism>
<comment type="caution">
    <text evidence="1">The sequence shown here is derived from an EMBL/GenBank/DDBJ whole genome shotgun (WGS) entry which is preliminary data.</text>
</comment>
<evidence type="ECO:0000313" key="2">
    <source>
        <dbReference type="Proteomes" id="UP001055811"/>
    </source>
</evidence>
<dbReference type="Proteomes" id="UP001055811">
    <property type="component" value="Linkage Group LG03"/>
</dbReference>
<dbReference type="EMBL" id="CM042011">
    <property type="protein sequence ID" value="KAI3766362.1"/>
    <property type="molecule type" value="Genomic_DNA"/>
</dbReference>
<keyword evidence="2" id="KW-1185">Reference proteome</keyword>
<reference evidence="1 2" key="2">
    <citation type="journal article" date="2022" name="Mol. Ecol. Resour.">
        <title>The genomes of chicory, endive, great burdock and yacon provide insights into Asteraceae paleo-polyploidization history and plant inulin production.</title>
        <authorList>
            <person name="Fan W."/>
            <person name="Wang S."/>
            <person name="Wang H."/>
            <person name="Wang A."/>
            <person name="Jiang F."/>
            <person name="Liu H."/>
            <person name="Zhao H."/>
            <person name="Xu D."/>
            <person name="Zhang Y."/>
        </authorList>
    </citation>
    <scope>NUCLEOTIDE SEQUENCE [LARGE SCALE GENOMIC DNA]</scope>
    <source>
        <strain evidence="2">cv. Punajuju</strain>
        <tissue evidence="1">Leaves</tissue>
    </source>
</reference>
<evidence type="ECO:0000313" key="1">
    <source>
        <dbReference type="EMBL" id="KAI3766362.1"/>
    </source>
</evidence>
<name>A0ACB9F6S4_CICIN</name>
<protein>
    <submittedName>
        <fullName evidence="1">Uncharacterized protein</fullName>
    </submittedName>
</protein>
<gene>
    <name evidence="1" type="ORF">L2E82_16417</name>
</gene>
<reference evidence="2" key="1">
    <citation type="journal article" date="2022" name="Mol. Ecol. Resour.">
        <title>The genomes of chicory, endive, great burdock and yacon provide insights into Asteraceae palaeo-polyploidization history and plant inulin production.</title>
        <authorList>
            <person name="Fan W."/>
            <person name="Wang S."/>
            <person name="Wang H."/>
            <person name="Wang A."/>
            <person name="Jiang F."/>
            <person name="Liu H."/>
            <person name="Zhao H."/>
            <person name="Xu D."/>
            <person name="Zhang Y."/>
        </authorList>
    </citation>
    <scope>NUCLEOTIDE SEQUENCE [LARGE SCALE GENOMIC DNA]</scope>
    <source>
        <strain evidence="2">cv. Punajuju</strain>
    </source>
</reference>